<evidence type="ECO:0000313" key="3">
    <source>
        <dbReference type="Proteomes" id="UP001652600"/>
    </source>
</evidence>
<dbReference type="AlphaFoldDB" id="A0A1S3CLT6"/>
<dbReference type="Proteomes" id="UP001652600">
    <property type="component" value="Chromosome 2"/>
</dbReference>
<feature type="region of interest" description="Disordered" evidence="1">
    <location>
        <begin position="1"/>
        <end position="20"/>
    </location>
</feature>
<dbReference type="OrthoDB" id="1903040at2759"/>
<feature type="region of interest" description="Disordered" evidence="1">
    <location>
        <begin position="210"/>
        <end position="250"/>
    </location>
</feature>
<dbReference type="EnsemblPlants" id="MELO3C026179.2.1">
    <property type="protein sequence ID" value="MELO3C026179.2.1"/>
    <property type="gene ID" value="MELO3C026179.2"/>
</dbReference>
<dbReference type="RefSeq" id="XP_008464387.1">
    <property type="nucleotide sequence ID" value="XM_008466165.2"/>
</dbReference>
<feature type="region of interest" description="Disordered" evidence="1">
    <location>
        <begin position="94"/>
        <end position="185"/>
    </location>
</feature>
<sequence>MEEERQMGCGNSKLNPEGELVPPRIRPLLVRNKFLELRKRKNGTHLRDGALSKKVLLKEGESEEENAMFVDNRHECGSTKCLASQQHTINNATKDEHNSASTIPPSNNDANATKNGEQSNRILEEEPRPHIQLKTTHPDDTPVLELKQDKTMNEHKCIQEGDENNKKEGEDGRPDNEENRGSIICPGSPSFRFYFVEETQDDKEKVEMKDAGGMGDVSHKKSPSHDSVESTTSAKSGEGQENKVIKKGKKGTTFNRVISKRRPVSVGVKNLLNVKSCYHLSCSGNDRANLLARKAEA</sequence>
<protein>
    <submittedName>
        <fullName evidence="4">Uncharacterized protein LOC103502290</fullName>
    </submittedName>
</protein>
<reference evidence="3" key="3">
    <citation type="submission" date="2025-05" db="UniProtKB">
        <authorList>
            <consortium name="RefSeq"/>
        </authorList>
    </citation>
    <scope>NUCLEOTIDE SEQUENCE [LARGE SCALE GENOMIC DNA]</scope>
</reference>
<evidence type="ECO:0000313" key="4">
    <source>
        <dbReference type="RefSeq" id="XP_008464387.1"/>
    </source>
</evidence>
<feature type="compositionally biased region" description="Basic and acidic residues" evidence="1">
    <location>
        <begin position="217"/>
        <end position="228"/>
    </location>
</feature>
<organism evidence="3 4">
    <name type="scientific">Cucumis melo</name>
    <name type="common">Muskmelon</name>
    <dbReference type="NCBI Taxonomy" id="3656"/>
    <lineage>
        <taxon>Eukaryota</taxon>
        <taxon>Viridiplantae</taxon>
        <taxon>Streptophyta</taxon>
        <taxon>Embryophyta</taxon>
        <taxon>Tracheophyta</taxon>
        <taxon>Spermatophyta</taxon>
        <taxon>Magnoliopsida</taxon>
        <taxon>eudicotyledons</taxon>
        <taxon>Gunneridae</taxon>
        <taxon>Pentapetalae</taxon>
        <taxon>rosids</taxon>
        <taxon>fabids</taxon>
        <taxon>Cucurbitales</taxon>
        <taxon>Cucurbitaceae</taxon>
        <taxon>Benincaseae</taxon>
        <taxon>Cucumis</taxon>
    </lineage>
</organism>
<evidence type="ECO:0000313" key="2">
    <source>
        <dbReference type="EnsemblPlants" id="MELO3C026179.2.1"/>
    </source>
</evidence>
<dbReference type="KEGG" id="cmo:103502290"/>
<gene>
    <name evidence="4" type="primary">LOC103502290</name>
    <name evidence="2" type="synonym">103502290</name>
</gene>
<dbReference type="Gramene" id="MELO3C026179.2.1">
    <property type="protein sequence ID" value="MELO3C026179.2.1"/>
    <property type="gene ID" value="MELO3C026179.2"/>
</dbReference>
<reference evidence="2" key="1">
    <citation type="submission" date="2023-03" db="UniProtKB">
        <authorList>
            <consortium name="EnsemblPlants"/>
        </authorList>
    </citation>
    <scope>IDENTIFICATION</scope>
</reference>
<evidence type="ECO:0000256" key="1">
    <source>
        <dbReference type="SAM" id="MobiDB-lite"/>
    </source>
</evidence>
<feature type="compositionally biased region" description="Basic and acidic residues" evidence="1">
    <location>
        <begin position="136"/>
        <end position="180"/>
    </location>
</feature>
<dbReference type="GeneID" id="103502290"/>
<reference evidence="4" key="2">
    <citation type="submission" date="2025-04" db="UniProtKB">
        <authorList>
            <consortium name="RefSeq"/>
        </authorList>
    </citation>
    <scope>IDENTIFICATION</scope>
</reference>
<keyword evidence="3" id="KW-1185">Reference proteome</keyword>
<name>A0A1S3CLT6_CUCME</name>
<accession>A0A1S3CLT6</accession>
<proteinExistence type="predicted"/>
<dbReference type="InParanoid" id="A0A1S3CLT6"/>
<dbReference type="eggNOG" id="ENOG502S7ND">
    <property type="taxonomic scope" value="Eukaryota"/>
</dbReference>
<feature type="compositionally biased region" description="Polar residues" evidence="1">
    <location>
        <begin position="99"/>
        <end position="121"/>
    </location>
</feature>